<dbReference type="CDD" id="cd15482">
    <property type="entry name" value="Sialidase_non-viral"/>
    <property type="match status" value="1"/>
</dbReference>
<protein>
    <recommendedName>
        <fullName evidence="2">Sialidase domain-containing protein</fullName>
    </recommendedName>
</protein>
<dbReference type="Pfam" id="PF13088">
    <property type="entry name" value="BNR_2"/>
    <property type="match status" value="1"/>
</dbReference>
<proteinExistence type="predicted"/>
<gene>
    <name evidence="3" type="ORF">DLM86_06510</name>
</gene>
<dbReference type="PANTHER" id="PTHR43752:SF2">
    <property type="entry name" value="BNR_ASP-BOX REPEAT FAMILY PROTEIN"/>
    <property type="match status" value="1"/>
</dbReference>
<accession>A0A2V5KAI5</accession>
<organism evidence="3 4">
    <name type="scientific">Paenibacillus flagellatus</name>
    <dbReference type="NCBI Taxonomy" id="2211139"/>
    <lineage>
        <taxon>Bacteria</taxon>
        <taxon>Bacillati</taxon>
        <taxon>Bacillota</taxon>
        <taxon>Bacilli</taxon>
        <taxon>Bacillales</taxon>
        <taxon>Paenibacillaceae</taxon>
        <taxon>Paenibacillus</taxon>
    </lineage>
</organism>
<reference evidence="3 4" key="1">
    <citation type="submission" date="2018-05" db="EMBL/GenBank/DDBJ databases">
        <title>Paenibacillus flagellatus sp. nov., isolated from selenium mineral soil.</title>
        <authorList>
            <person name="Dai X."/>
        </authorList>
    </citation>
    <scope>NUCLEOTIDE SEQUENCE [LARGE SCALE GENOMIC DNA]</scope>
    <source>
        <strain evidence="3 4">DXL2</strain>
    </source>
</reference>
<evidence type="ECO:0000259" key="2">
    <source>
        <dbReference type="Pfam" id="PF13088"/>
    </source>
</evidence>
<feature type="region of interest" description="Disordered" evidence="1">
    <location>
        <begin position="1"/>
        <end position="39"/>
    </location>
</feature>
<dbReference type="SUPFAM" id="SSF50939">
    <property type="entry name" value="Sialidases"/>
    <property type="match status" value="1"/>
</dbReference>
<dbReference type="AlphaFoldDB" id="A0A2V5KAI5"/>
<dbReference type="Proteomes" id="UP000247476">
    <property type="component" value="Unassembled WGS sequence"/>
</dbReference>
<dbReference type="InterPro" id="IPR011040">
    <property type="entry name" value="Sialidase"/>
</dbReference>
<evidence type="ECO:0000313" key="4">
    <source>
        <dbReference type="Proteomes" id="UP000247476"/>
    </source>
</evidence>
<dbReference type="EMBL" id="QJVJ01000002">
    <property type="protein sequence ID" value="PYI56615.1"/>
    <property type="molecule type" value="Genomic_DNA"/>
</dbReference>
<feature type="domain" description="Sialidase" evidence="2">
    <location>
        <begin position="74"/>
        <end position="381"/>
    </location>
</feature>
<sequence>MAIQRRAKSMGRNEQESVGRRPLKAGSASGVTNLAGSGRRPRLETERICLYRPEHAGDWTYCHHPHLGRFKGRWYAMWSNAPAHEDDAGQRVMIAASDDFRTWSPPRPLVDSMPGKHAPAVLTAAGFHEHGETLVAYFGKYEYEPDQLENGSRKPGDRGHTGTGLYAMVTSDGVEWRGPIDLRLPLVPNHGPQRTTSGRLILSGNVLFPFTDDPAGLSGWRLAGICPETADETVRDDSEAIHIWKKSAGWPVLLCEGSFYQTKDGVLHMLLRSNTERLWVTRSEDDGESWSAPKPTDFTDNASKFHFGRLPDGRYYYVGCPDPEPRWIRNPLVLSLSGDGAVFDRHYVLGDDRYAIRYPGMCKGGDYGYPHTRFEDGYLHVIYSAGKESIYVLRTAVDHKEG</sequence>
<dbReference type="Gene3D" id="2.120.10.10">
    <property type="match status" value="1"/>
</dbReference>
<comment type="caution">
    <text evidence="3">The sequence shown here is derived from an EMBL/GenBank/DDBJ whole genome shotgun (WGS) entry which is preliminary data.</text>
</comment>
<dbReference type="PANTHER" id="PTHR43752">
    <property type="entry name" value="BNR/ASP-BOX REPEAT FAMILY PROTEIN"/>
    <property type="match status" value="1"/>
</dbReference>
<evidence type="ECO:0000256" key="1">
    <source>
        <dbReference type="SAM" id="MobiDB-lite"/>
    </source>
</evidence>
<keyword evidence="4" id="KW-1185">Reference proteome</keyword>
<evidence type="ECO:0000313" key="3">
    <source>
        <dbReference type="EMBL" id="PYI56615.1"/>
    </source>
</evidence>
<name>A0A2V5KAI5_9BACL</name>
<dbReference type="InterPro" id="IPR036278">
    <property type="entry name" value="Sialidase_sf"/>
</dbReference>